<name>A0A6L9E9N4_9FLAO</name>
<evidence type="ECO:0000313" key="4">
    <source>
        <dbReference type="EMBL" id="NAS11199.1"/>
    </source>
</evidence>
<dbReference type="InterPro" id="IPR001509">
    <property type="entry name" value="Epimerase_deHydtase"/>
</dbReference>
<dbReference type="EMBL" id="WXYO01000002">
    <property type="protein sequence ID" value="NAS11199.1"/>
    <property type="molecule type" value="Genomic_DNA"/>
</dbReference>
<dbReference type="Proteomes" id="UP000475249">
    <property type="component" value="Unassembled WGS sequence"/>
</dbReference>
<sequence>MKILITGATGLVGTELTRLCEQQGIEVNYLTTSKQKLIKREGYNGYLWNPDKGEIDLEAFKGVESIINLAGATVSKRWTPSYKKKIRSSRLDTLNTLRTGLSQADTSGITSLVSASAIGIYKNSLTNFYTEDSTEISDDFLGDVVQDWEKAVDQIDGLGFKTAKVRIGLVLSMEGGALSEMVRPINYYAGAAFGSGQQWQSWIHIQDLARLLFFVATEGLEGTFNAVAPNPVTNTKLTREIARVLRKPLILPNIPRFAMRLLLGEMSELLFASQRVSSKKIEQSGFVFEYPNIGRALEKLLAKGTEEDSRKGQFTEEYV</sequence>
<evidence type="ECO:0000313" key="5">
    <source>
        <dbReference type="Proteomes" id="UP000475249"/>
    </source>
</evidence>
<feature type="domain" description="DUF1731" evidence="3">
    <location>
        <begin position="254"/>
        <end position="299"/>
    </location>
</feature>
<protein>
    <submittedName>
        <fullName evidence="4">TIGR01777 family protein</fullName>
    </submittedName>
</protein>
<dbReference type="InterPro" id="IPR010099">
    <property type="entry name" value="SDR39U1"/>
</dbReference>
<keyword evidence="5" id="KW-1185">Reference proteome</keyword>
<dbReference type="Pfam" id="PF01370">
    <property type="entry name" value="Epimerase"/>
    <property type="match status" value="1"/>
</dbReference>
<dbReference type="PANTHER" id="PTHR11092:SF0">
    <property type="entry name" value="EPIMERASE FAMILY PROTEIN SDR39U1"/>
    <property type="match status" value="1"/>
</dbReference>
<dbReference type="Pfam" id="PF08338">
    <property type="entry name" value="DUF1731"/>
    <property type="match status" value="1"/>
</dbReference>
<dbReference type="SUPFAM" id="SSF51735">
    <property type="entry name" value="NAD(P)-binding Rossmann-fold domains"/>
    <property type="match status" value="1"/>
</dbReference>
<evidence type="ECO:0000259" key="2">
    <source>
        <dbReference type="Pfam" id="PF01370"/>
    </source>
</evidence>
<dbReference type="NCBIfam" id="TIGR01777">
    <property type="entry name" value="yfcH"/>
    <property type="match status" value="1"/>
</dbReference>
<gene>
    <name evidence="4" type="ORF">GTQ38_04255</name>
</gene>
<evidence type="ECO:0000259" key="3">
    <source>
        <dbReference type="Pfam" id="PF08338"/>
    </source>
</evidence>
<reference evidence="4 5" key="1">
    <citation type="submission" date="2020-01" db="EMBL/GenBank/DDBJ databases">
        <title>Bacteria diversity of Porities sp.</title>
        <authorList>
            <person name="Wang G."/>
        </authorList>
    </citation>
    <scope>NUCLEOTIDE SEQUENCE [LARGE SCALE GENOMIC DNA]</scope>
    <source>
        <strain evidence="4 5">R33</strain>
    </source>
</reference>
<accession>A0A6L9E9N4</accession>
<dbReference type="InterPro" id="IPR036291">
    <property type="entry name" value="NAD(P)-bd_dom_sf"/>
</dbReference>
<dbReference type="RefSeq" id="WP_161434241.1">
    <property type="nucleotide sequence ID" value="NZ_WXYO01000002.1"/>
</dbReference>
<comment type="similarity">
    <text evidence="1">Belongs to the NAD(P)-dependent epimerase/dehydratase family. SDR39U1 subfamily.</text>
</comment>
<comment type="caution">
    <text evidence="4">The sequence shown here is derived from an EMBL/GenBank/DDBJ whole genome shotgun (WGS) entry which is preliminary data.</text>
</comment>
<evidence type="ECO:0000256" key="1">
    <source>
        <dbReference type="ARBA" id="ARBA00009353"/>
    </source>
</evidence>
<organism evidence="4 5">
    <name type="scientific">Poritiphilus flavus</name>
    <dbReference type="NCBI Taxonomy" id="2697053"/>
    <lineage>
        <taxon>Bacteria</taxon>
        <taxon>Pseudomonadati</taxon>
        <taxon>Bacteroidota</taxon>
        <taxon>Flavobacteriia</taxon>
        <taxon>Flavobacteriales</taxon>
        <taxon>Flavobacteriaceae</taxon>
        <taxon>Poritiphilus</taxon>
    </lineage>
</organism>
<dbReference type="AlphaFoldDB" id="A0A6L9E9N4"/>
<dbReference type="PANTHER" id="PTHR11092">
    <property type="entry name" value="SUGAR NUCLEOTIDE EPIMERASE RELATED"/>
    <property type="match status" value="1"/>
</dbReference>
<feature type="domain" description="NAD-dependent epimerase/dehydratase" evidence="2">
    <location>
        <begin position="3"/>
        <end position="126"/>
    </location>
</feature>
<proteinExistence type="inferred from homology"/>
<dbReference type="Gene3D" id="3.40.50.720">
    <property type="entry name" value="NAD(P)-binding Rossmann-like Domain"/>
    <property type="match status" value="1"/>
</dbReference>
<dbReference type="InterPro" id="IPR013549">
    <property type="entry name" value="DUF1731"/>
</dbReference>